<dbReference type="Pfam" id="PF12710">
    <property type="entry name" value="HAD"/>
    <property type="match status" value="1"/>
</dbReference>
<protein>
    <submittedName>
        <fullName evidence="3">Haloacid dehalogenase-like hydrolase</fullName>
    </submittedName>
</protein>
<keyword evidence="3" id="KW-0614">Plasmid</keyword>
<organism evidence="3">
    <name type="scientific">Alloyangia sp. H15</name>
    <dbReference type="NCBI Taxonomy" id="3029062"/>
    <lineage>
        <taxon>Bacteria</taxon>
        <taxon>Pseudomonadati</taxon>
        <taxon>Pseudomonadota</taxon>
        <taxon>Alphaproteobacteria</taxon>
        <taxon>Rhodobacterales</taxon>
        <taxon>Roseobacteraceae</taxon>
        <taxon>Alloyangia</taxon>
    </lineage>
</organism>
<evidence type="ECO:0000256" key="2">
    <source>
        <dbReference type="SAM" id="Phobius"/>
    </source>
</evidence>
<dbReference type="GO" id="GO:0016787">
    <property type="term" value="F:hydrolase activity"/>
    <property type="evidence" value="ECO:0007669"/>
    <property type="project" value="UniProtKB-KW"/>
</dbReference>
<dbReference type="InterPro" id="IPR023214">
    <property type="entry name" value="HAD_sf"/>
</dbReference>
<keyword evidence="2" id="KW-0472">Membrane</keyword>
<feature type="transmembrane region" description="Helical" evidence="2">
    <location>
        <begin position="252"/>
        <end position="278"/>
    </location>
</feature>
<dbReference type="CDD" id="cd01427">
    <property type="entry name" value="HAD_like"/>
    <property type="match status" value="1"/>
</dbReference>
<reference evidence="3" key="1">
    <citation type="submission" date="2023-02" db="EMBL/GenBank/DDBJ databases">
        <title>Description and genomic characterization of Salipiger bruguierae sp. nov., isolated from the sediment of mangrove plant Bruguiera sexangula.</title>
        <authorList>
            <person name="Long M."/>
        </authorList>
    </citation>
    <scope>NUCLEOTIDE SEQUENCE</scope>
    <source>
        <strain evidence="3">H15</strain>
        <plasmid evidence="3">unnamed1</plasmid>
    </source>
</reference>
<feature type="region of interest" description="Disordered" evidence="1">
    <location>
        <begin position="1"/>
        <end position="22"/>
    </location>
</feature>
<dbReference type="RefSeq" id="WP_353475865.1">
    <property type="nucleotide sequence ID" value="NZ_CP123386.1"/>
</dbReference>
<name>A0AAU8AQY5_9RHOB</name>
<feature type="transmembrane region" description="Helical" evidence="2">
    <location>
        <begin position="384"/>
        <end position="405"/>
    </location>
</feature>
<evidence type="ECO:0000313" key="3">
    <source>
        <dbReference type="EMBL" id="XCC96974.1"/>
    </source>
</evidence>
<feature type="transmembrane region" description="Helical" evidence="2">
    <location>
        <begin position="318"/>
        <end position="338"/>
    </location>
</feature>
<dbReference type="AlphaFoldDB" id="A0AAU8AQY5"/>
<feature type="transmembrane region" description="Helical" evidence="2">
    <location>
        <begin position="439"/>
        <end position="472"/>
    </location>
</feature>
<keyword evidence="2" id="KW-1133">Transmembrane helix</keyword>
<feature type="transmembrane region" description="Helical" evidence="2">
    <location>
        <begin position="344"/>
        <end position="363"/>
    </location>
</feature>
<dbReference type="InterPro" id="IPR036412">
    <property type="entry name" value="HAD-like_sf"/>
</dbReference>
<dbReference type="SUPFAM" id="SSF56784">
    <property type="entry name" value="HAD-like"/>
    <property type="match status" value="1"/>
</dbReference>
<evidence type="ECO:0000256" key="1">
    <source>
        <dbReference type="SAM" id="MobiDB-lite"/>
    </source>
</evidence>
<dbReference type="EMBL" id="CP123386">
    <property type="protein sequence ID" value="XCC96974.1"/>
    <property type="molecule type" value="Genomic_DNA"/>
</dbReference>
<proteinExistence type="predicted"/>
<accession>A0AAU8AQY5</accession>
<keyword evidence="2" id="KW-0812">Transmembrane</keyword>
<sequence>MSRVFRSSDDEGLPGSEGAPGFVTTPEEALALLRGCDGPVILDLDETLYLRNSTEDFIDTARPRLPAFALLRMIELARPWRWTGGPVTRDSWRICGILLLFPWTRLLWRRRVRALAADHANAALAAAARDRRVTIVTSGFRPAVAPLVAALGMADRELVAVRSFAPRDRRDGKLALALRALGELRVRQSLVITDSADDLELLAKARRGALTVWPGACFRPAFADVYYPGRYLSTVKRPGSGYIRRSILQDDLLIWVLCTVSLAPLPALHLAGIGALLVSFWAVYEQGYVDNDLVGAKHEHDPQLSPAFRTSELARHRAAPWVWAVVTGLAGVGAVTAFGPAFPGAAAIWAAVLAAVYLCFLGFNRLDKTTRVWPFAALQLARGGAFAALLPVAPITAAAVGAYVVEKWVPYFVYRTGLGARRGIGDTEAWALPLNTIRLLFFVLLAVCLGMTTGLRALADWPTAALFGLYAFKARRELKRIVAGAARIDR</sequence>
<dbReference type="Gene3D" id="3.40.50.1000">
    <property type="entry name" value="HAD superfamily/HAD-like"/>
    <property type="match status" value="1"/>
</dbReference>
<keyword evidence="3" id="KW-0378">Hydrolase</keyword>
<geneLocation type="plasmid" evidence="3">
    <name>unnamed1</name>
</geneLocation>
<gene>
    <name evidence="3" type="ORF">PVT71_23075</name>
</gene>